<gene>
    <name evidence="2" type="ORF">GCM10012285_67080</name>
</gene>
<organism evidence="2 3">
    <name type="scientific">Streptomyces kronopolitis</name>
    <dbReference type="NCBI Taxonomy" id="1612435"/>
    <lineage>
        <taxon>Bacteria</taxon>
        <taxon>Bacillati</taxon>
        <taxon>Actinomycetota</taxon>
        <taxon>Actinomycetes</taxon>
        <taxon>Kitasatosporales</taxon>
        <taxon>Streptomycetaceae</taxon>
        <taxon>Streptomyces</taxon>
    </lineage>
</organism>
<evidence type="ECO:0000313" key="3">
    <source>
        <dbReference type="Proteomes" id="UP000600080"/>
    </source>
</evidence>
<sequence>MHPLVEHLRGIQAGERDKRAVVYEGLTKARHELADVQHRVAEGERSLMAADARLSAVTDTVRQAEEFLGVAPSSHPRAEPEGRPSPPGPGSSESRAPGSGAPRPAAARPSAHGAAEPKSLEKLFIEALAGSLETPVSAIVAHAGLTRPGTTPRQITNCASRLQRNGKILIVGRGLYRLTAEEPRT</sequence>
<name>A0ABQ2K4R8_9ACTN</name>
<protein>
    <recommendedName>
        <fullName evidence="4">HTH HARE-type domain-containing protein</fullName>
    </recommendedName>
</protein>
<dbReference type="EMBL" id="BMND01000067">
    <property type="protein sequence ID" value="GGN64772.1"/>
    <property type="molecule type" value="Genomic_DNA"/>
</dbReference>
<evidence type="ECO:0000256" key="1">
    <source>
        <dbReference type="SAM" id="MobiDB-lite"/>
    </source>
</evidence>
<feature type="region of interest" description="Disordered" evidence="1">
    <location>
        <begin position="68"/>
        <end position="115"/>
    </location>
</feature>
<accession>A0ABQ2K4R8</accession>
<evidence type="ECO:0000313" key="2">
    <source>
        <dbReference type="EMBL" id="GGN64772.1"/>
    </source>
</evidence>
<dbReference type="Proteomes" id="UP000600080">
    <property type="component" value="Unassembled WGS sequence"/>
</dbReference>
<evidence type="ECO:0008006" key="4">
    <source>
        <dbReference type="Google" id="ProtNLM"/>
    </source>
</evidence>
<proteinExistence type="predicted"/>
<comment type="caution">
    <text evidence="2">The sequence shown here is derived from an EMBL/GenBank/DDBJ whole genome shotgun (WGS) entry which is preliminary data.</text>
</comment>
<keyword evidence="3" id="KW-1185">Reference proteome</keyword>
<feature type="compositionally biased region" description="Low complexity" evidence="1">
    <location>
        <begin position="90"/>
        <end position="114"/>
    </location>
</feature>
<reference evidence="3" key="1">
    <citation type="journal article" date="2019" name="Int. J. Syst. Evol. Microbiol.">
        <title>The Global Catalogue of Microorganisms (GCM) 10K type strain sequencing project: providing services to taxonomists for standard genome sequencing and annotation.</title>
        <authorList>
            <consortium name="The Broad Institute Genomics Platform"/>
            <consortium name="The Broad Institute Genome Sequencing Center for Infectious Disease"/>
            <person name="Wu L."/>
            <person name="Ma J."/>
        </authorList>
    </citation>
    <scope>NUCLEOTIDE SEQUENCE [LARGE SCALE GENOMIC DNA]</scope>
    <source>
        <strain evidence="3">CGMCC 4.7323</strain>
    </source>
</reference>